<evidence type="ECO:0000256" key="2">
    <source>
        <dbReference type="ARBA" id="ARBA00010519"/>
    </source>
</evidence>
<name>A0A0U1WEK6_9HYME</name>
<keyword evidence="7" id="KW-0520">NAD</keyword>
<evidence type="ECO:0000256" key="7">
    <source>
        <dbReference type="ARBA" id="ARBA00023027"/>
    </source>
</evidence>
<keyword evidence="5" id="KW-1278">Translocase</keyword>
<keyword evidence="8 11" id="KW-0472">Membrane</keyword>
<evidence type="ECO:0000256" key="3">
    <source>
        <dbReference type="ARBA" id="ARBA00016612"/>
    </source>
</evidence>
<comment type="catalytic activity">
    <reaction evidence="10">
        <text>a ubiquinone + NADH + 5 H(+)(in) = a ubiquinol + NAD(+) + 4 H(+)(out)</text>
        <dbReference type="Rhea" id="RHEA:29091"/>
        <dbReference type="Rhea" id="RHEA-COMP:9565"/>
        <dbReference type="Rhea" id="RHEA-COMP:9566"/>
        <dbReference type="ChEBI" id="CHEBI:15378"/>
        <dbReference type="ChEBI" id="CHEBI:16389"/>
        <dbReference type="ChEBI" id="CHEBI:17976"/>
        <dbReference type="ChEBI" id="CHEBI:57540"/>
        <dbReference type="ChEBI" id="CHEBI:57945"/>
        <dbReference type="EC" id="7.1.1.2"/>
    </reaction>
</comment>
<evidence type="ECO:0000256" key="10">
    <source>
        <dbReference type="ARBA" id="ARBA00049551"/>
    </source>
</evidence>
<evidence type="ECO:0000256" key="5">
    <source>
        <dbReference type="ARBA" id="ARBA00022967"/>
    </source>
</evidence>
<geneLocation type="mitochondrion" evidence="12"/>
<evidence type="ECO:0000256" key="4">
    <source>
        <dbReference type="ARBA" id="ARBA00022692"/>
    </source>
</evidence>
<evidence type="ECO:0000256" key="1">
    <source>
        <dbReference type="ARBA" id="ARBA00004141"/>
    </source>
</evidence>
<dbReference type="GO" id="GO:0008137">
    <property type="term" value="F:NADH dehydrogenase (ubiquinone) activity"/>
    <property type="evidence" value="ECO:0007669"/>
    <property type="project" value="UniProtKB-EC"/>
</dbReference>
<evidence type="ECO:0000313" key="12">
    <source>
        <dbReference type="EMBL" id="AHX97873.1"/>
    </source>
</evidence>
<reference evidence="12" key="1">
    <citation type="submission" date="2014-02" db="EMBL/GenBank/DDBJ databases">
        <title>The comparative mitochondrial genomes from Braconidae subfamilies and the phylogeny of the Hymenoptera.</title>
        <authorList>
            <person name="Li Q."/>
            <person name="Wei S.J."/>
            <person name="Chen X.X."/>
        </authorList>
    </citation>
    <scope>NUCLEOTIDE SEQUENCE</scope>
</reference>
<dbReference type="GO" id="GO:0016020">
    <property type="term" value="C:membrane"/>
    <property type="evidence" value="ECO:0007669"/>
    <property type="project" value="UniProtKB-SubCell"/>
</dbReference>
<comment type="similarity">
    <text evidence="2">Belongs to the complex I subunit 4L family.</text>
</comment>
<comment type="subcellular location">
    <subcellularLocation>
        <location evidence="1">Membrane</location>
        <topology evidence="1">Multi-pass membrane protein</topology>
    </subcellularLocation>
</comment>
<dbReference type="Gene3D" id="1.10.287.3510">
    <property type="match status" value="1"/>
</dbReference>
<proteinExistence type="inferred from homology"/>
<dbReference type="Pfam" id="PF00420">
    <property type="entry name" value="Oxidored_q2"/>
    <property type="match status" value="1"/>
</dbReference>
<keyword evidence="4 11" id="KW-0812">Transmembrane</keyword>
<accession>A0A0U1WEK6</accession>
<feature type="transmembrane region" description="Helical" evidence="11">
    <location>
        <begin position="29"/>
        <end position="47"/>
    </location>
</feature>
<feature type="transmembrane region" description="Helical" evidence="11">
    <location>
        <begin position="6"/>
        <end position="22"/>
    </location>
</feature>
<dbReference type="EMBL" id="KJ412477">
    <property type="protein sequence ID" value="AHX97873.1"/>
    <property type="molecule type" value="Genomic_DNA"/>
</dbReference>
<gene>
    <name evidence="12" type="primary">ND4L</name>
</gene>
<evidence type="ECO:0000256" key="11">
    <source>
        <dbReference type="SAM" id="Phobius"/>
    </source>
</evidence>
<feature type="transmembrane region" description="Helical" evidence="11">
    <location>
        <begin position="59"/>
        <end position="79"/>
    </location>
</feature>
<keyword evidence="12" id="KW-0496">Mitochondrion</keyword>
<protein>
    <recommendedName>
        <fullName evidence="3">NADH-ubiquinone oxidoreductase chain 4L</fullName>
    </recommendedName>
    <alternativeName>
        <fullName evidence="9">NADH dehydrogenase subunit 4L</fullName>
    </alternativeName>
</protein>
<evidence type="ECO:0000256" key="8">
    <source>
        <dbReference type="ARBA" id="ARBA00023136"/>
    </source>
</evidence>
<dbReference type="AlphaFoldDB" id="A0A0U1WEK6"/>
<dbReference type="InterPro" id="IPR039428">
    <property type="entry name" value="NUOK/Mnh_C1-like"/>
</dbReference>
<evidence type="ECO:0000256" key="9">
    <source>
        <dbReference type="ARBA" id="ARBA00031586"/>
    </source>
</evidence>
<keyword evidence="6 11" id="KW-1133">Transmembrane helix</keyword>
<organism evidence="12">
    <name type="scientific">Proterops sp. QL-2014</name>
    <dbReference type="NCBI Taxonomy" id="1491724"/>
    <lineage>
        <taxon>Eukaryota</taxon>
        <taxon>Metazoa</taxon>
        <taxon>Ecdysozoa</taxon>
        <taxon>Arthropoda</taxon>
        <taxon>Hexapoda</taxon>
        <taxon>Insecta</taxon>
        <taxon>Pterygota</taxon>
        <taxon>Neoptera</taxon>
        <taxon>Endopterygota</taxon>
        <taxon>Hymenoptera</taxon>
        <taxon>Apocrita</taxon>
        <taxon>Ichneumonoidea</taxon>
        <taxon>Braconidae</taxon>
        <taxon>Proteropinae</taxon>
        <taxon>Proterops</taxon>
    </lineage>
</organism>
<evidence type="ECO:0000256" key="6">
    <source>
        <dbReference type="ARBA" id="ARBA00022989"/>
    </source>
</evidence>
<sequence>MYMYNVSIFFFFFSCLIFSKYYKNLFMSLICMEYIMLNLLYLIYMNMMNLKMNLYFINFYLVIVVCESIMGLTLLLYIVRMLGNDYFFLMNLMKW</sequence>